<dbReference type="RefSeq" id="WP_089883293.1">
    <property type="nucleotide sequence ID" value="NZ_FNPF01000008.1"/>
</dbReference>
<dbReference type="Proteomes" id="UP000199286">
    <property type="component" value="Unassembled WGS sequence"/>
</dbReference>
<dbReference type="Pfam" id="PF00528">
    <property type="entry name" value="BPD_transp_1"/>
    <property type="match status" value="1"/>
</dbReference>
<dbReference type="GO" id="GO:0035435">
    <property type="term" value="P:phosphate ion transmembrane transport"/>
    <property type="evidence" value="ECO:0007669"/>
    <property type="project" value="InterPro"/>
</dbReference>
<dbReference type="GO" id="GO:0005315">
    <property type="term" value="F:phosphate transmembrane transporter activity"/>
    <property type="evidence" value="ECO:0007669"/>
    <property type="project" value="InterPro"/>
</dbReference>
<dbReference type="CDD" id="cd06261">
    <property type="entry name" value="TM_PBP2"/>
    <property type="match status" value="1"/>
</dbReference>
<dbReference type="GO" id="GO:0005886">
    <property type="term" value="C:plasma membrane"/>
    <property type="evidence" value="ECO:0007669"/>
    <property type="project" value="UniProtKB-SubCell"/>
</dbReference>
<keyword evidence="6 9" id="KW-0812">Transmembrane</keyword>
<evidence type="ECO:0000256" key="6">
    <source>
        <dbReference type="ARBA" id="ARBA00022692"/>
    </source>
</evidence>
<dbReference type="SUPFAM" id="SSF161098">
    <property type="entry name" value="MetI-like"/>
    <property type="match status" value="1"/>
</dbReference>
<dbReference type="Gene3D" id="1.10.3720.10">
    <property type="entry name" value="MetI-like"/>
    <property type="match status" value="1"/>
</dbReference>
<feature type="transmembrane region" description="Helical" evidence="9">
    <location>
        <begin position="288"/>
        <end position="310"/>
    </location>
</feature>
<reference evidence="11 12" key="1">
    <citation type="submission" date="2016-10" db="EMBL/GenBank/DDBJ databases">
        <authorList>
            <person name="de Groot N.N."/>
        </authorList>
    </citation>
    <scope>NUCLEOTIDE SEQUENCE [LARGE SCALE GENOMIC DNA]</scope>
    <source>
        <strain evidence="11 12">DSM 26880</strain>
    </source>
</reference>
<organism evidence="11 12">
    <name type="scientific">Citreimonas salinaria</name>
    <dbReference type="NCBI Taxonomy" id="321339"/>
    <lineage>
        <taxon>Bacteria</taxon>
        <taxon>Pseudomonadati</taxon>
        <taxon>Pseudomonadota</taxon>
        <taxon>Alphaproteobacteria</taxon>
        <taxon>Rhodobacterales</taxon>
        <taxon>Roseobacteraceae</taxon>
        <taxon>Citreimonas</taxon>
    </lineage>
</organism>
<feature type="transmembrane region" description="Helical" evidence="9">
    <location>
        <begin position="406"/>
        <end position="425"/>
    </location>
</feature>
<evidence type="ECO:0000256" key="8">
    <source>
        <dbReference type="ARBA" id="ARBA00023136"/>
    </source>
</evidence>
<dbReference type="PANTHER" id="PTHR43470">
    <property type="entry name" value="PHOSPHATE TRANSPORT SYSTEM PERMEASE PROTEIN PSTA-RELATED"/>
    <property type="match status" value="1"/>
</dbReference>
<dbReference type="InterPro" id="IPR035906">
    <property type="entry name" value="MetI-like_sf"/>
</dbReference>
<dbReference type="InterPro" id="IPR005672">
    <property type="entry name" value="Phosphate_PstA"/>
</dbReference>
<evidence type="ECO:0000256" key="4">
    <source>
        <dbReference type="ARBA" id="ARBA00022448"/>
    </source>
</evidence>
<evidence type="ECO:0000256" key="9">
    <source>
        <dbReference type="RuleBase" id="RU363043"/>
    </source>
</evidence>
<dbReference type="NCBIfam" id="TIGR00974">
    <property type="entry name" value="3a0107s02c"/>
    <property type="match status" value="1"/>
</dbReference>
<feature type="transmembrane region" description="Helical" evidence="9">
    <location>
        <begin position="260"/>
        <end position="282"/>
    </location>
</feature>
<feature type="transmembrane region" description="Helical" evidence="9">
    <location>
        <begin position="219"/>
        <end position="240"/>
    </location>
</feature>
<dbReference type="PROSITE" id="PS50928">
    <property type="entry name" value="ABC_TM1"/>
    <property type="match status" value="1"/>
</dbReference>
<dbReference type="PANTHER" id="PTHR43470:SF5">
    <property type="entry name" value="PHOSPHATE TRANSPORT SYSTEM PERMEASE PROTEIN PSTA"/>
    <property type="match status" value="1"/>
</dbReference>
<comment type="similarity">
    <text evidence="2 9">Belongs to the binding-protein-dependent transport system permease family. CysTW subfamily.</text>
</comment>
<evidence type="ECO:0000256" key="2">
    <source>
        <dbReference type="ARBA" id="ARBA00007069"/>
    </source>
</evidence>
<proteinExistence type="inferred from homology"/>
<gene>
    <name evidence="11" type="ORF">SAMN05444340_1084</name>
</gene>
<keyword evidence="5 9" id="KW-1003">Cell membrane</keyword>
<dbReference type="AlphaFoldDB" id="A0A1H3JV25"/>
<accession>A0A1H3JV25</accession>
<keyword evidence="8 9" id="KW-0472">Membrane</keyword>
<dbReference type="STRING" id="321339.SAMN05444340_1084"/>
<evidence type="ECO:0000256" key="3">
    <source>
        <dbReference type="ARBA" id="ARBA00016864"/>
    </source>
</evidence>
<feature type="transmembrane region" description="Helical" evidence="9">
    <location>
        <begin position="331"/>
        <end position="353"/>
    </location>
</feature>
<evidence type="ECO:0000259" key="10">
    <source>
        <dbReference type="PROSITE" id="PS50928"/>
    </source>
</evidence>
<evidence type="ECO:0000313" key="12">
    <source>
        <dbReference type="Proteomes" id="UP000199286"/>
    </source>
</evidence>
<evidence type="ECO:0000256" key="7">
    <source>
        <dbReference type="ARBA" id="ARBA00022989"/>
    </source>
</evidence>
<evidence type="ECO:0000256" key="5">
    <source>
        <dbReference type="ARBA" id="ARBA00022475"/>
    </source>
</evidence>
<keyword evidence="4" id="KW-0813">Transport</keyword>
<dbReference type="Pfam" id="PF11812">
    <property type="entry name" value="DUF3333"/>
    <property type="match status" value="1"/>
</dbReference>
<dbReference type="InterPro" id="IPR000515">
    <property type="entry name" value="MetI-like"/>
</dbReference>
<feature type="domain" description="ABC transmembrane type-1" evidence="10">
    <location>
        <begin position="215"/>
        <end position="422"/>
    </location>
</feature>
<protein>
    <recommendedName>
        <fullName evidence="3 9">Phosphate transport system permease protein PstA</fullName>
    </recommendedName>
</protein>
<name>A0A1H3JV25_9RHOB</name>
<feature type="transmembrane region" description="Helical" evidence="9">
    <location>
        <begin position="36"/>
        <end position="57"/>
    </location>
</feature>
<dbReference type="OrthoDB" id="9807065at2"/>
<evidence type="ECO:0000313" key="11">
    <source>
        <dbReference type="EMBL" id="SDY43721.1"/>
    </source>
</evidence>
<dbReference type="InterPro" id="IPR024573">
    <property type="entry name" value="DUF3333"/>
</dbReference>
<keyword evidence="12" id="KW-1185">Reference proteome</keyword>
<evidence type="ECO:0000256" key="1">
    <source>
        <dbReference type="ARBA" id="ARBA00004651"/>
    </source>
</evidence>
<dbReference type="EMBL" id="FNPF01000008">
    <property type="protein sequence ID" value="SDY43721.1"/>
    <property type="molecule type" value="Genomic_DNA"/>
</dbReference>
<sequence length="433" mass="46587">MTDVTNRPPGRTPNRASELVAASLKRRHAKQARLKWLGMGAIGIAFLMLFILVGSLVSTGWQAFTQTHVTLDVYVDPDEIEAEDLPRGDFDDVLVDSLASMLPEVGTEDRATARSVAGILSNGAQFMLRDLVVANPSLIGETITMTVPVSDPYDQLNKGLIERATPEALRRVKDNEIAWFDTLAEQGAVSKPFNWALFTNADSRFPELAGLKGALVGSFWALLVCFLISFPLGIGAAIYLEEFAPKNKLSDFIEVNINNLAAVPSVVFGLLALAVFINWFGLPRSVPFVGGLTLALMTMPTIIIATRAALKAVPPSIREAAMGLGASRQQVVFQHVLPPAMPGILTGTIIGLAQALGETAPLLLIGMNAFITSAASGPFDSATALPTQIFIWADSPERGFVSRTSAAILVLLGFLVAMNAVAIFLRQKFQRKW</sequence>
<keyword evidence="7 9" id="KW-1133">Transmembrane helix</keyword>
<comment type="subcellular location">
    <subcellularLocation>
        <location evidence="9">Cell inner membrane</location>
        <topology evidence="9">Multi-pass membrane protein</topology>
    </subcellularLocation>
    <subcellularLocation>
        <location evidence="1">Cell membrane</location>
        <topology evidence="1">Multi-pass membrane protein</topology>
    </subcellularLocation>
</comment>